<dbReference type="Pfam" id="PF01850">
    <property type="entry name" value="PIN"/>
    <property type="match status" value="1"/>
</dbReference>
<reference evidence="8 9" key="1">
    <citation type="submission" date="2024-02" db="EMBL/GenBank/DDBJ databases">
        <authorList>
            <person name="Grouzdev D."/>
        </authorList>
    </citation>
    <scope>NUCLEOTIDE SEQUENCE [LARGE SCALE GENOMIC DNA]</scope>
    <source>
        <strain evidence="8 9">9N</strain>
    </source>
</reference>
<keyword evidence="6" id="KW-0800">Toxin</keyword>
<dbReference type="Proteomes" id="UP001350748">
    <property type="component" value="Unassembled WGS sequence"/>
</dbReference>
<keyword evidence="9" id="KW-1185">Reference proteome</keyword>
<gene>
    <name evidence="6" type="primary">vapC</name>
    <name evidence="8" type="ORF">V3H18_01170</name>
</gene>
<dbReference type="HAMAP" id="MF_00265">
    <property type="entry name" value="VapC_Nob1"/>
    <property type="match status" value="1"/>
</dbReference>
<keyword evidence="4 6" id="KW-0378">Hydrolase</keyword>
<dbReference type="CDD" id="cd09873">
    <property type="entry name" value="PIN_Pae0151-like"/>
    <property type="match status" value="1"/>
</dbReference>
<evidence type="ECO:0000256" key="2">
    <source>
        <dbReference type="ARBA" id="ARBA00022722"/>
    </source>
</evidence>
<evidence type="ECO:0000259" key="7">
    <source>
        <dbReference type="Pfam" id="PF01850"/>
    </source>
</evidence>
<dbReference type="EC" id="3.1.-.-" evidence="6"/>
<organism evidence="8 9">
    <name type="scientific">Methylocystis borbori</name>
    <dbReference type="NCBI Taxonomy" id="3118750"/>
    <lineage>
        <taxon>Bacteria</taxon>
        <taxon>Pseudomonadati</taxon>
        <taxon>Pseudomonadota</taxon>
        <taxon>Alphaproteobacteria</taxon>
        <taxon>Hyphomicrobiales</taxon>
        <taxon>Methylocystaceae</taxon>
        <taxon>Methylocystis</taxon>
    </lineage>
</organism>
<dbReference type="PANTHER" id="PTHR35901:SF1">
    <property type="entry name" value="EXONUCLEASE VAPC9"/>
    <property type="match status" value="1"/>
</dbReference>
<evidence type="ECO:0000313" key="8">
    <source>
        <dbReference type="EMBL" id="MEF3365136.1"/>
    </source>
</evidence>
<feature type="binding site" evidence="6">
    <location>
        <position position="97"/>
    </location>
    <ligand>
        <name>Mg(2+)</name>
        <dbReference type="ChEBI" id="CHEBI:18420"/>
    </ligand>
</feature>
<accession>A0ABU7XCL2</accession>
<comment type="caution">
    <text evidence="8">The sequence shown here is derived from an EMBL/GenBank/DDBJ whole genome shotgun (WGS) entry which is preliminary data.</text>
</comment>
<comment type="similarity">
    <text evidence="6">Belongs to the PINc/VapC protein family.</text>
</comment>
<evidence type="ECO:0000256" key="3">
    <source>
        <dbReference type="ARBA" id="ARBA00022723"/>
    </source>
</evidence>
<dbReference type="SUPFAM" id="SSF88723">
    <property type="entry name" value="PIN domain-like"/>
    <property type="match status" value="1"/>
</dbReference>
<evidence type="ECO:0000313" key="9">
    <source>
        <dbReference type="Proteomes" id="UP001350748"/>
    </source>
</evidence>
<comment type="function">
    <text evidence="6">Toxic component of a toxin-antitoxin (TA) system. An RNase.</text>
</comment>
<dbReference type="InterPro" id="IPR044153">
    <property type="entry name" value="PIN_Pae0151-like"/>
</dbReference>
<dbReference type="InterPro" id="IPR029060">
    <property type="entry name" value="PIN-like_dom_sf"/>
</dbReference>
<dbReference type="Gene3D" id="3.40.50.1010">
    <property type="entry name" value="5'-nuclease"/>
    <property type="match status" value="1"/>
</dbReference>
<keyword evidence="1 6" id="KW-1277">Toxin-antitoxin system</keyword>
<name>A0ABU7XCL2_9HYPH</name>
<dbReference type="InterPro" id="IPR022907">
    <property type="entry name" value="VapC_family"/>
</dbReference>
<protein>
    <recommendedName>
        <fullName evidence="6">Ribonuclease VapC</fullName>
        <shortName evidence="6">RNase VapC</shortName>
        <ecNumber evidence="6">3.1.-.-</ecNumber>
    </recommendedName>
    <alternativeName>
        <fullName evidence="6">Toxin VapC</fullName>
    </alternativeName>
</protein>
<feature type="binding site" evidence="6">
    <location>
        <position position="8"/>
    </location>
    <ligand>
        <name>Mg(2+)</name>
        <dbReference type="ChEBI" id="CHEBI:18420"/>
    </ligand>
</feature>
<evidence type="ECO:0000256" key="1">
    <source>
        <dbReference type="ARBA" id="ARBA00022649"/>
    </source>
</evidence>
<sequence length="132" mass="14545">MPSSIVVDASAFAAVLFKEPEGDGLADLWANSVVIAPILLCYEIGNVALTKARRFPDEADECIEAYDIFLRLKIQIAEVEFRDVLALALRRNLTVYDASYAWLALSRGLDLISLDRRLVAAFEAEKATAPGR</sequence>
<evidence type="ECO:0000256" key="4">
    <source>
        <dbReference type="ARBA" id="ARBA00022801"/>
    </source>
</evidence>
<comment type="cofactor">
    <cofactor evidence="6">
        <name>Mg(2+)</name>
        <dbReference type="ChEBI" id="CHEBI:18420"/>
    </cofactor>
</comment>
<dbReference type="InterPro" id="IPR002716">
    <property type="entry name" value="PIN_dom"/>
</dbReference>
<keyword evidence="2 6" id="KW-0540">Nuclease</keyword>
<evidence type="ECO:0000256" key="5">
    <source>
        <dbReference type="ARBA" id="ARBA00022842"/>
    </source>
</evidence>
<dbReference type="PANTHER" id="PTHR35901">
    <property type="entry name" value="RIBONUCLEASE VAPC3"/>
    <property type="match status" value="1"/>
</dbReference>
<keyword evidence="3 6" id="KW-0479">Metal-binding</keyword>
<proteinExistence type="inferred from homology"/>
<evidence type="ECO:0000256" key="6">
    <source>
        <dbReference type="HAMAP-Rule" id="MF_00265"/>
    </source>
</evidence>
<feature type="domain" description="PIN" evidence="7">
    <location>
        <begin position="5"/>
        <end position="119"/>
    </location>
</feature>
<dbReference type="RefSeq" id="WP_332080039.1">
    <property type="nucleotide sequence ID" value="NZ_JAZHYN010000002.1"/>
</dbReference>
<dbReference type="InterPro" id="IPR051619">
    <property type="entry name" value="TypeII_TA_RNase_PINc/VapC"/>
</dbReference>
<keyword evidence="5 6" id="KW-0460">Magnesium</keyword>
<dbReference type="EMBL" id="JAZHYN010000002">
    <property type="protein sequence ID" value="MEF3365136.1"/>
    <property type="molecule type" value="Genomic_DNA"/>
</dbReference>